<reference evidence="1 2" key="1">
    <citation type="journal article" date="2022" name="Genome Biol. Evol.">
        <title>The Spruce Budworm Genome: Reconstructing the Evolutionary History of Antifreeze Proteins.</title>
        <authorList>
            <person name="Beliveau C."/>
            <person name="Gagne P."/>
            <person name="Picq S."/>
            <person name="Vernygora O."/>
            <person name="Keeling C.I."/>
            <person name="Pinkney K."/>
            <person name="Doucet D."/>
            <person name="Wen F."/>
            <person name="Johnston J.S."/>
            <person name="Maaroufi H."/>
            <person name="Boyle B."/>
            <person name="Laroche J."/>
            <person name="Dewar K."/>
            <person name="Juretic N."/>
            <person name="Blackburn G."/>
            <person name="Nisole A."/>
            <person name="Brunet B."/>
            <person name="Brandao M."/>
            <person name="Lumley L."/>
            <person name="Duan J."/>
            <person name="Quan G."/>
            <person name="Lucarotti C.J."/>
            <person name="Roe A.D."/>
            <person name="Sperling F.A.H."/>
            <person name="Levesque R.C."/>
            <person name="Cusson M."/>
        </authorList>
    </citation>
    <scope>NUCLEOTIDE SEQUENCE [LARGE SCALE GENOMIC DNA]</scope>
    <source>
        <strain evidence="1">Glfc:IPQL:Cfum</strain>
    </source>
</reference>
<gene>
    <name evidence="1" type="ORF">MSG28_000660</name>
</gene>
<name>A0ACC0K291_CHOFU</name>
<accession>A0ACC0K291</accession>
<evidence type="ECO:0000313" key="1">
    <source>
        <dbReference type="EMBL" id="KAI8430366.1"/>
    </source>
</evidence>
<dbReference type="EMBL" id="CM046131">
    <property type="protein sequence ID" value="KAI8430366.1"/>
    <property type="molecule type" value="Genomic_DNA"/>
</dbReference>
<evidence type="ECO:0000313" key="2">
    <source>
        <dbReference type="Proteomes" id="UP001064048"/>
    </source>
</evidence>
<proteinExistence type="predicted"/>
<comment type="caution">
    <text evidence="1">The sequence shown here is derived from an EMBL/GenBank/DDBJ whole genome shotgun (WGS) entry which is preliminary data.</text>
</comment>
<protein>
    <submittedName>
        <fullName evidence="1">Uncharacterized protein</fullName>
    </submittedName>
</protein>
<organism evidence="1 2">
    <name type="scientific">Choristoneura fumiferana</name>
    <name type="common">Spruce budworm moth</name>
    <name type="synonym">Archips fumiferana</name>
    <dbReference type="NCBI Taxonomy" id="7141"/>
    <lineage>
        <taxon>Eukaryota</taxon>
        <taxon>Metazoa</taxon>
        <taxon>Ecdysozoa</taxon>
        <taxon>Arthropoda</taxon>
        <taxon>Hexapoda</taxon>
        <taxon>Insecta</taxon>
        <taxon>Pterygota</taxon>
        <taxon>Neoptera</taxon>
        <taxon>Endopterygota</taxon>
        <taxon>Lepidoptera</taxon>
        <taxon>Glossata</taxon>
        <taxon>Ditrysia</taxon>
        <taxon>Tortricoidea</taxon>
        <taxon>Tortricidae</taxon>
        <taxon>Tortricinae</taxon>
        <taxon>Choristoneura</taxon>
    </lineage>
</organism>
<sequence length="390" mass="42256">MGKKKNKNKPSGAVKTAAKTEKKLANKLKKELADLGEEDIAKVVAQIESEEAKRLAAKEKNLPGPPSPRAYATLTPHPTNNELILFGGEFHDGQKTQVYNELLFYNPSNNVWRRMKAPGAPPPRSAHQAVTTPANKGELWIFGGEFTSLSESQFYHYKDLWCFSLAENKWEKVTAAGGPSARSGHRMALVGRRLLVFGGYTDDGRECRYFDDAHCFCLDTRLWTRLAPAGKGPSPRSACVMVPAGSDSVVIYGGFSRVREGRSERGVTHADLGGLAVARAGRGGGAGAPPPRAQLAAALNAHQARAYVFGGVTDVEETEEELRGEMSDDLHLLDLESGKWHRVTLRTPTAPAVTRPAPEPARAAPAETVTAAESRAPEKKGYEIARNMSS</sequence>
<keyword evidence="2" id="KW-1185">Reference proteome</keyword>
<dbReference type="Proteomes" id="UP001064048">
    <property type="component" value="Chromosome Z"/>
</dbReference>